<protein>
    <submittedName>
        <fullName evidence="1">Uncharacterized protein</fullName>
    </submittedName>
</protein>
<evidence type="ECO:0000313" key="1">
    <source>
        <dbReference type="EMBL" id="XCN74910.1"/>
    </source>
</evidence>
<name>A0AAU8M0Z0_9BACT</name>
<sequence length="102" mass="11612">MKPGKNDIKTNLLIQGDELDAMQDIGYVFTECFGLDTRIANYKGKKPLGLYQWDYECLIAGLDYIVNNEKGREGQSQNDLDLLSNLLERINRVYKKAYDSAG</sequence>
<reference evidence="1" key="1">
    <citation type="journal article" date="2024" name="Syst. Appl. Microbiol.">
        <title>First single-strain enrichments of Electrothrix cable bacteria, description of E. aestuarii sp. nov. and E. rattekaaiensis sp. nov., and proposal of a cable bacteria taxonomy following the rules of the SeqCode.</title>
        <authorList>
            <person name="Plum-Jensen L.E."/>
            <person name="Schramm A."/>
            <person name="Marshall I.P.G."/>
        </authorList>
    </citation>
    <scope>NUCLEOTIDE SEQUENCE</scope>
    <source>
        <strain evidence="1">Rat1</strain>
    </source>
</reference>
<dbReference type="AlphaFoldDB" id="A0AAU8M0Z0"/>
<gene>
    <name evidence="1" type="ORF">Q3M24_09265</name>
</gene>
<dbReference type="KEGG" id="eaj:Q3M24_09265"/>
<proteinExistence type="predicted"/>
<reference evidence="1" key="2">
    <citation type="submission" date="2024-06" db="EMBL/GenBank/DDBJ databases">
        <authorList>
            <person name="Plum-Jensen L.E."/>
            <person name="Schramm A."/>
            <person name="Marshall I.P.G."/>
        </authorList>
    </citation>
    <scope>NUCLEOTIDE SEQUENCE</scope>
    <source>
        <strain evidence="1">Rat1</strain>
    </source>
</reference>
<organism evidence="1">
    <name type="scientific">Candidatus Electrothrix aestuarii</name>
    <dbReference type="NCBI Taxonomy" id="3062594"/>
    <lineage>
        <taxon>Bacteria</taxon>
        <taxon>Pseudomonadati</taxon>
        <taxon>Thermodesulfobacteriota</taxon>
        <taxon>Desulfobulbia</taxon>
        <taxon>Desulfobulbales</taxon>
        <taxon>Desulfobulbaceae</taxon>
        <taxon>Candidatus Electrothrix</taxon>
    </lineage>
</organism>
<accession>A0AAU8M0Z0</accession>
<dbReference type="EMBL" id="CP159373">
    <property type="protein sequence ID" value="XCN74910.1"/>
    <property type="molecule type" value="Genomic_DNA"/>
</dbReference>